<evidence type="ECO:0000313" key="6">
    <source>
        <dbReference type="Proteomes" id="UP000256679"/>
    </source>
</evidence>
<feature type="domain" description="Ionotropic glutamate receptor C-terminal" evidence="4">
    <location>
        <begin position="43"/>
        <end position="262"/>
    </location>
</feature>
<dbReference type="Pfam" id="PF00497">
    <property type="entry name" value="SBP_bac_3"/>
    <property type="match status" value="1"/>
</dbReference>
<name>A0A3D8PF79_9RHOB</name>
<dbReference type="InterPro" id="IPR001638">
    <property type="entry name" value="Solute-binding_3/MltF_N"/>
</dbReference>
<dbReference type="GO" id="GO:0016020">
    <property type="term" value="C:membrane"/>
    <property type="evidence" value="ECO:0007669"/>
    <property type="project" value="InterPro"/>
</dbReference>
<protein>
    <submittedName>
        <fullName evidence="5">Amino acid ABC transporter</fullName>
    </submittedName>
</protein>
<reference evidence="5 6" key="1">
    <citation type="submission" date="2018-05" db="EMBL/GenBank/DDBJ databases">
        <title>Whole genome sequencing of Paracoccus thiocyanatus SST.</title>
        <authorList>
            <person name="Ghosh W."/>
            <person name="Rameez M.J."/>
            <person name="Roy C."/>
        </authorList>
    </citation>
    <scope>NUCLEOTIDE SEQUENCE [LARGE SCALE GENOMIC DNA]</scope>
    <source>
        <strain evidence="5 6">SST</strain>
    </source>
</reference>
<dbReference type="EMBL" id="QFCQ01000003">
    <property type="protein sequence ID" value="RDW14730.1"/>
    <property type="molecule type" value="Genomic_DNA"/>
</dbReference>
<dbReference type="PANTHER" id="PTHR35936:SF17">
    <property type="entry name" value="ARGININE-BINDING EXTRACELLULAR PROTEIN ARTP"/>
    <property type="match status" value="1"/>
</dbReference>
<dbReference type="Proteomes" id="UP000256679">
    <property type="component" value="Unassembled WGS sequence"/>
</dbReference>
<organism evidence="5 6">
    <name type="scientific">Paracoccus thiocyanatus</name>
    <dbReference type="NCBI Taxonomy" id="34006"/>
    <lineage>
        <taxon>Bacteria</taxon>
        <taxon>Pseudomonadati</taxon>
        <taxon>Pseudomonadota</taxon>
        <taxon>Alphaproteobacteria</taxon>
        <taxon>Rhodobacterales</taxon>
        <taxon>Paracoccaceae</taxon>
        <taxon>Paracoccus</taxon>
    </lineage>
</organism>
<dbReference type="Gene3D" id="3.40.190.10">
    <property type="entry name" value="Periplasmic binding protein-like II"/>
    <property type="match status" value="2"/>
</dbReference>
<evidence type="ECO:0000259" key="3">
    <source>
        <dbReference type="SMART" id="SM00062"/>
    </source>
</evidence>
<dbReference type="PANTHER" id="PTHR35936">
    <property type="entry name" value="MEMBRANE-BOUND LYTIC MUREIN TRANSGLYCOSYLASE F"/>
    <property type="match status" value="1"/>
</dbReference>
<dbReference type="InterPro" id="IPR001320">
    <property type="entry name" value="Iontro_rcpt_C"/>
</dbReference>
<sequence>MGGENMLIRKFAAGLALSVAALVAIMPVAGHADALQNIKDVGKVRVAIDPSAPPYSAVNEQGDYTGFEVEVAKRLASDWGVTLQIVPSTPANRIPYLITGQADLVVSTLSITDERKQVIDFSRPYSGIQIVVGAPETAGIASLEDLVGKRVAVTRGSTNDDEITKDALPGTNILRFEDDATSITALLSGQAEAYVTAPALFTSIRAKAPEMNMEPRIVLKTNLTGIGLPKGEENLRAALDQWVAERLADGTLAQLYHEQFQLDLPKEVLEANGG</sequence>
<evidence type="ECO:0000256" key="1">
    <source>
        <dbReference type="ARBA" id="ARBA00022729"/>
    </source>
</evidence>
<proteinExistence type="predicted"/>
<feature type="domain" description="Solute-binding protein family 3/N-terminal" evidence="3">
    <location>
        <begin position="43"/>
        <end position="263"/>
    </location>
</feature>
<accession>A0A3D8PF79</accession>
<comment type="caution">
    <text evidence="5">The sequence shown here is derived from an EMBL/GenBank/DDBJ whole genome shotgun (WGS) entry which is preliminary data.</text>
</comment>
<evidence type="ECO:0000256" key="2">
    <source>
        <dbReference type="SAM" id="SignalP"/>
    </source>
</evidence>
<evidence type="ECO:0000313" key="5">
    <source>
        <dbReference type="EMBL" id="RDW14730.1"/>
    </source>
</evidence>
<keyword evidence="6" id="KW-1185">Reference proteome</keyword>
<dbReference type="SMART" id="SM00079">
    <property type="entry name" value="PBPe"/>
    <property type="match status" value="1"/>
</dbReference>
<dbReference type="AlphaFoldDB" id="A0A3D8PF79"/>
<evidence type="ECO:0000259" key="4">
    <source>
        <dbReference type="SMART" id="SM00079"/>
    </source>
</evidence>
<feature type="signal peptide" evidence="2">
    <location>
        <begin position="1"/>
        <end position="32"/>
    </location>
</feature>
<dbReference type="SUPFAM" id="SSF53850">
    <property type="entry name" value="Periplasmic binding protein-like II"/>
    <property type="match status" value="1"/>
</dbReference>
<dbReference type="SMART" id="SM00062">
    <property type="entry name" value="PBPb"/>
    <property type="match status" value="1"/>
</dbReference>
<gene>
    <name evidence="5" type="ORF">DIE28_00930</name>
</gene>
<feature type="chain" id="PRO_5017613179" evidence="2">
    <location>
        <begin position="33"/>
        <end position="274"/>
    </location>
</feature>
<keyword evidence="1 2" id="KW-0732">Signal</keyword>
<dbReference type="GO" id="GO:0015276">
    <property type="term" value="F:ligand-gated monoatomic ion channel activity"/>
    <property type="evidence" value="ECO:0007669"/>
    <property type="project" value="InterPro"/>
</dbReference>